<gene>
    <name evidence="1" type="ORF">FD29_GL000006</name>
</gene>
<reference evidence="1 2" key="1">
    <citation type="journal article" date="2015" name="Genome Announc.">
        <title>Expanding the biotechnology potential of lactobacilli through comparative genomics of 213 strains and associated genera.</title>
        <authorList>
            <person name="Sun Z."/>
            <person name="Harris H.M."/>
            <person name="McCann A."/>
            <person name="Guo C."/>
            <person name="Argimon S."/>
            <person name="Zhang W."/>
            <person name="Yang X."/>
            <person name="Jeffery I.B."/>
            <person name="Cooney J.C."/>
            <person name="Kagawa T.F."/>
            <person name="Liu W."/>
            <person name="Song Y."/>
            <person name="Salvetti E."/>
            <person name="Wrobel A."/>
            <person name="Rasinkangas P."/>
            <person name="Parkhill J."/>
            <person name="Rea M.C."/>
            <person name="O'Sullivan O."/>
            <person name="Ritari J."/>
            <person name="Douillard F.P."/>
            <person name="Paul Ross R."/>
            <person name="Yang R."/>
            <person name="Briner A.E."/>
            <person name="Felis G.E."/>
            <person name="de Vos W.M."/>
            <person name="Barrangou R."/>
            <person name="Klaenhammer T.R."/>
            <person name="Caufield P.W."/>
            <person name="Cui Y."/>
            <person name="Zhang H."/>
            <person name="O'Toole P.W."/>
        </authorList>
    </citation>
    <scope>NUCLEOTIDE SEQUENCE [LARGE SCALE GENOMIC DNA]</scope>
    <source>
        <strain evidence="1 2">DSM 14500</strain>
    </source>
</reference>
<comment type="caution">
    <text evidence="1">The sequence shown here is derived from an EMBL/GenBank/DDBJ whole genome shotgun (WGS) entry which is preliminary data.</text>
</comment>
<sequence>MEILKKLNKKYIKWLVILLLLIIIISSYALNLGKIKDKTIDSIAQITIPFSLIVNPKNIDEDIAPKSVNINDGDLTKAKQQALNLVSTINEDYDNTKELSFLSNDQEKSLLKKVHKEPHRYIAKMTLLNFGKDNHGTYITISCNRYDDTKNIVSYRYRLYHKGDSIHSAKFLNTKTNKYPPRYVLDGVLMGKSGTDQAKAFMQRLKTAIINSNLTATNATDPGNFNQISINLGLNPDKSNSGLYALAKNSNSRVSNSSIVGYQVSDVPRYTRVYIKQLSKNNSYYYTLTFSRNSGRFINFQKGIISTDTKN</sequence>
<name>A0A0R1QMB5_9LACO</name>
<accession>A0A0R1QMB5</accession>
<dbReference type="Proteomes" id="UP000050872">
    <property type="component" value="Unassembled WGS sequence"/>
</dbReference>
<dbReference type="STRING" id="1423770.FD29_GL000006"/>
<dbReference type="PATRIC" id="fig|1423770.3.peg.6"/>
<dbReference type="AlphaFoldDB" id="A0A0R1QMB5"/>
<evidence type="ECO:0000313" key="2">
    <source>
        <dbReference type="Proteomes" id="UP000050872"/>
    </source>
</evidence>
<organism evidence="1 2">
    <name type="scientific">Companilactobacillus mindensis DSM 14500</name>
    <dbReference type="NCBI Taxonomy" id="1423770"/>
    <lineage>
        <taxon>Bacteria</taxon>
        <taxon>Bacillati</taxon>
        <taxon>Bacillota</taxon>
        <taxon>Bacilli</taxon>
        <taxon>Lactobacillales</taxon>
        <taxon>Lactobacillaceae</taxon>
        <taxon>Companilactobacillus</taxon>
    </lineage>
</organism>
<evidence type="ECO:0000313" key="1">
    <source>
        <dbReference type="EMBL" id="KRL45641.1"/>
    </source>
</evidence>
<proteinExistence type="predicted"/>
<keyword evidence="2" id="KW-1185">Reference proteome</keyword>
<dbReference type="EMBL" id="AZEZ01000008">
    <property type="protein sequence ID" value="KRL45641.1"/>
    <property type="molecule type" value="Genomic_DNA"/>
</dbReference>
<protein>
    <submittedName>
        <fullName evidence="1">Uncharacterized protein</fullName>
    </submittedName>
</protein>